<evidence type="ECO:0000313" key="13">
    <source>
        <dbReference type="Proteomes" id="UP001497457"/>
    </source>
</evidence>
<accession>A0ABC9FYG9</accession>
<dbReference type="Proteomes" id="UP001497457">
    <property type="component" value="Chromosome 7b"/>
</dbReference>
<dbReference type="InterPro" id="IPR015425">
    <property type="entry name" value="FH2_Formin"/>
</dbReference>
<feature type="domain" description="FH2" evidence="11">
    <location>
        <begin position="354"/>
        <end position="777"/>
    </location>
</feature>
<evidence type="ECO:0000256" key="6">
    <source>
        <dbReference type="ARBA" id="ARBA00025793"/>
    </source>
</evidence>
<feature type="transmembrane region" description="Helical" evidence="9">
    <location>
        <begin position="92"/>
        <end position="114"/>
    </location>
</feature>
<evidence type="ECO:0000256" key="7">
    <source>
        <dbReference type="RuleBase" id="RU361260"/>
    </source>
</evidence>
<evidence type="ECO:0000259" key="11">
    <source>
        <dbReference type="PROSITE" id="PS51444"/>
    </source>
</evidence>
<evidence type="ECO:0000256" key="5">
    <source>
        <dbReference type="ARBA" id="ARBA00023136"/>
    </source>
</evidence>
<dbReference type="Gene3D" id="1.20.58.2220">
    <property type="entry name" value="Formin, FH2 domain"/>
    <property type="match status" value="1"/>
</dbReference>
<dbReference type="PANTHER" id="PTHR23213">
    <property type="entry name" value="FORMIN-RELATED"/>
    <property type="match status" value="1"/>
</dbReference>
<feature type="compositionally biased region" description="Polar residues" evidence="8">
    <location>
        <begin position="404"/>
        <end position="414"/>
    </location>
</feature>
<dbReference type="SMART" id="SM00498">
    <property type="entry name" value="FH2"/>
    <property type="match status" value="1"/>
</dbReference>
<dbReference type="GO" id="GO:0016020">
    <property type="term" value="C:membrane"/>
    <property type="evidence" value="ECO:0007669"/>
    <property type="project" value="UniProtKB-SubCell"/>
</dbReference>
<feature type="chain" id="PRO_5044871469" description="Formin-like protein" evidence="10">
    <location>
        <begin position="30"/>
        <end position="802"/>
    </location>
</feature>
<keyword evidence="5 9" id="KW-0472">Membrane</keyword>
<reference evidence="13" key="1">
    <citation type="submission" date="2024-06" db="EMBL/GenBank/DDBJ databases">
        <authorList>
            <person name="Ryan C."/>
        </authorList>
    </citation>
    <scope>NUCLEOTIDE SEQUENCE [LARGE SCALE GENOMIC DNA]</scope>
</reference>
<feature type="region of interest" description="Disordered" evidence="8">
    <location>
        <begin position="777"/>
        <end position="802"/>
    </location>
</feature>
<keyword evidence="4 9" id="KW-1133">Transmembrane helix</keyword>
<feature type="compositionally biased region" description="Low complexity" evidence="8">
    <location>
        <begin position="254"/>
        <end position="265"/>
    </location>
</feature>
<evidence type="ECO:0000256" key="8">
    <source>
        <dbReference type="SAM" id="MobiDB-lite"/>
    </source>
</evidence>
<dbReference type="EMBL" id="OZ075117">
    <property type="protein sequence ID" value="CAL5083802.1"/>
    <property type="molecule type" value="Genomic_DNA"/>
</dbReference>
<feature type="compositionally biased region" description="Basic and acidic residues" evidence="8">
    <location>
        <begin position="344"/>
        <end position="353"/>
    </location>
</feature>
<comment type="similarity">
    <text evidence="6">Belongs to the formin-like family. Class-I subfamily.</text>
</comment>
<dbReference type="InterPro" id="IPR027643">
    <property type="entry name" value="Formin-like_plant"/>
</dbReference>
<keyword evidence="3 10" id="KW-0732">Signal</keyword>
<protein>
    <recommendedName>
        <fullName evidence="7">Formin-like protein</fullName>
    </recommendedName>
</protein>
<proteinExistence type="inferred from homology"/>
<feature type="compositionally biased region" description="Pro residues" evidence="8">
    <location>
        <begin position="271"/>
        <end position="311"/>
    </location>
</feature>
<sequence>MMRGGEVGVGVSALLAVVVVAGASLLSAGAEPDGRGTLRRRSLHQPFFPIDSTPPPGSDDSTVPPPPPPPDAAAASSAKGGGGRSSPSVTNAVAIALATGLVVLAVAFYSCCLLRRRRSRASGGGDGDGLRAAKPARPGSGAGAAAVRVASDLGSSARHQRSPPPSSTASDAIYLDPLTTLVEVGRHGPQSPDLRPLALVKQPSPDLRPLPPLKRPATQPPPPPASTPPMTTTGDSSDEEDQATFYTAPKTAKSSFFSRSTSQRSGLEPTAPQPQPPAPAPPAAPAPAPQPPPQANPQRPTRPPPPPPPPRQRLLRPMPTESPSPAVLASLALTPDPESSVQDRGGENPDGHGGRARPPKPPNLKPLHWDKLRAISGRTTVWDQVNNSDSFRVDEAAMESLFMSNTGGAGNSDQVARRGGGAGKQESRVLDPKRLQNVAIMLKALNVTSDDVIRALMHGSSDLGSEFYETLAKMAPTKEEELKLKDYSGDISKLDPAERFLKDVLNVPFAFKRVDTLLYRANFDTEVNYLKNSFGTLEAACADLRSSKLFLKLLDAVLKTGNRMNDGTNRGEARAFKLDTLLKLADIKSTDGNTTVLHFVVQEIIRSEGFSSDQTAAVNPGSTSKEQFKKDGLKVVAGLSSELSNVKRAATLEMDTLIGSVSRLETDLEKVKLVMQMKETCPDQGSSEKFFEAMDAFLGRSRVEIESVKASGESALQRVKETTEYFHGDATKEEPHPLRIFMVVSDFLSTLDRVCRDVSRTPERVMMGSGKAFRISAGAALPPRRYEQRREPSSSDEDSSSS</sequence>
<keyword evidence="13" id="KW-1185">Reference proteome</keyword>
<name>A0ABC9FYG9_9POAL</name>
<evidence type="ECO:0000256" key="10">
    <source>
        <dbReference type="SAM" id="SignalP"/>
    </source>
</evidence>
<evidence type="ECO:0000256" key="9">
    <source>
        <dbReference type="SAM" id="Phobius"/>
    </source>
</evidence>
<feature type="compositionally biased region" description="Low complexity" evidence="8">
    <location>
        <begin position="130"/>
        <end position="151"/>
    </location>
</feature>
<feature type="region of interest" description="Disordered" evidence="8">
    <location>
        <begin position="404"/>
        <end position="427"/>
    </location>
</feature>
<evidence type="ECO:0000256" key="3">
    <source>
        <dbReference type="ARBA" id="ARBA00022729"/>
    </source>
</evidence>
<dbReference type="SUPFAM" id="SSF101447">
    <property type="entry name" value="Formin homology 2 domain (FH2 domain)"/>
    <property type="match status" value="1"/>
</dbReference>
<dbReference type="PROSITE" id="PS51444">
    <property type="entry name" value="FH2"/>
    <property type="match status" value="1"/>
</dbReference>
<feature type="compositionally biased region" description="Pro residues" evidence="8">
    <location>
        <begin position="206"/>
        <end position="227"/>
    </location>
</feature>
<reference evidence="12 13" key="2">
    <citation type="submission" date="2024-10" db="EMBL/GenBank/DDBJ databases">
        <authorList>
            <person name="Ryan C."/>
        </authorList>
    </citation>
    <scope>NUCLEOTIDE SEQUENCE [LARGE SCALE GENOMIC DNA]</scope>
</reference>
<feature type="compositionally biased region" description="Basic and acidic residues" evidence="8">
    <location>
        <begin position="784"/>
        <end position="793"/>
    </location>
</feature>
<dbReference type="AlphaFoldDB" id="A0ABC9FYG9"/>
<keyword evidence="2 9" id="KW-0812">Transmembrane</keyword>
<evidence type="ECO:0000256" key="4">
    <source>
        <dbReference type="ARBA" id="ARBA00022989"/>
    </source>
</evidence>
<evidence type="ECO:0000256" key="1">
    <source>
        <dbReference type="ARBA" id="ARBA00004167"/>
    </source>
</evidence>
<gene>
    <name evidence="12" type="ORF">URODEC1_LOCUS110158</name>
</gene>
<dbReference type="PANTHER" id="PTHR23213:SF257">
    <property type="entry name" value="FORMIN-LIKE PROTEIN 13"/>
    <property type="match status" value="1"/>
</dbReference>
<evidence type="ECO:0000313" key="12">
    <source>
        <dbReference type="EMBL" id="CAL5083802.1"/>
    </source>
</evidence>
<organism evidence="12 13">
    <name type="scientific">Urochloa decumbens</name>
    <dbReference type="NCBI Taxonomy" id="240449"/>
    <lineage>
        <taxon>Eukaryota</taxon>
        <taxon>Viridiplantae</taxon>
        <taxon>Streptophyta</taxon>
        <taxon>Embryophyta</taxon>
        <taxon>Tracheophyta</taxon>
        <taxon>Spermatophyta</taxon>
        <taxon>Magnoliopsida</taxon>
        <taxon>Liliopsida</taxon>
        <taxon>Poales</taxon>
        <taxon>Poaceae</taxon>
        <taxon>PACMAD clade</taxon>
        <taxon>Panicoideae</taxon>
        <taxon>Panicodae</taxon>
        <taxon>Paniceae</taxon>
        <taxon>Melinidinae</taxon>
        <taxon>Urochloa</taxon>
    </lineage>
</organism>
<feature type="compositionally biased region" description="Pro residues" evidence="8">
    <location>
        <begin position="52"/>
        <end position="71"/>
    </location>
</feature>
<feature type="region of interest" description="Disordered" evidence="8">
    <location>
        <begin position="46"/>
        <end position="88"/>
    </location>
</feature>
<evidence type="ECO:0000256" key="2">
    <source>
        <dbReference type="ARBA" id="ARBA00022692"/>
    </source>
</evidence>
<dbReference type="InterPro" id="IPR042201">
    <property type="entry name" value="FH2_Formin_sf"/>
</dbReference>
<comment type="subcellular location">
    <subcellularLocation>
        <location evidence="1">Membrane</location>
        <topology evidence="1">Single-pass membrane protein</topology>
    </subcellularLocation>
</comment>
<feature type="region of interest" description="Disordered" evidence="8">
    <location>
        <begin position="119"/>
        <end position="366"/>
    </location>
</feature>
<feature type="signal peptide" evidence="10">
    <location>
        <begin position="1"/>
        <end position="29"/>
    </location>
</feature>
<dbReference type="Pfam" id="PF02181">
    <property type="entry name" value="FH2"/>
    <property type="match status" value="1"/>
</dbReference>